<dbReference type="OrthoDB" id="2018133at2759"/>
<dbReference type="Proteomes" id="UP000078561">
    <property type="component" value="Unassembled WGS sequence"/>
</dbReference>
<comment type="similarity">
    <text evidence="1 2">Belongs to the enoyl-CoA hydratase/isomerase family.</text>
</comment>
<gene>
    <name evidence="4" type="primary">ABSGL_07741.1 scaffold 9091</name>
</gene>
<keyword evidence="5" id="KW-1185">Reference proteome</keyword>
<reference evidence="4" key="1">
    <citation type="submission" date="2016-04" db="EMBL/GenBank/DDBJ databases">
        <authorList>
            <person name="Evans L.H."/>
            <person name="Alamgir A."/>
            <person name="Owens N."/>
            <person name="Weber N.D."/>
            <person name="Virtaneva K."/>
            <person name="Barbian K."/>
            <person name="Babar A."/>
            <person name="Rosenke K."/>
        </authorList>
    </citation>
    <scope>NUCLEOTIDE SEQUENCE [LARGE SCALE GENOMIC DNA]</scope>
    <source>
        <strain evidence="4">CBS 101.48</strain>
    </source>
</reference>
<dbReference type="PANTHER" id="PTHR11941">
    <property type="entry name" value="ENOYL-COA HYDRATASE-RELATED"/>
    <property type="match status" value="1"/>
</dbReference>
<dbReference type="CDD" id="cd06558">
    <property type="entry name" value="crotonase-like"/>
    <property type="match status" value="1"/>
</dbReference>
<dbReference type="InterPro" id="IPR029045">
    <property type="entry name" value="ClpP/crotonase-like_dom_sf"/>
</dbReference>
<accession>A0A168P984</accession>
<dbReference type="EMBL" id="LT553633">
    <property type="protein sequence ID" value="SAM01986.1"/>
    <property type="molecule type" value="Genomic_DNA"/>
</dbReference>
<dbReference type="InterPro" id="IPR001753">
    <property type="entry name" value="Enoyl-CoA_hydra/iso"/>
</dbReference>
<dbReference type="Gene3D" id="3.90.226.10">
    <property type="entry name" value="2-enoyl-CoA Hydratase, Chain A, domain 1"/>
    <property type="match status" value="1"/>
</dbReference>
<sequence length="288" mass="31509">MATYQLPKVNNLLLTVPEPHVLLITINRPKNFNSLNPESNWEMHNVFEWAEAEVDIWCVIVTGQGDKAFCAGFDLVTGHHQRDENKAKNSVGGESPPSGFGGFSNRNQARKPVISAVNGYSLGGGTEMCLASDIVVATQRSKFGLPEVKQGLTAASGGLARIVRSLPYQVAAELVLTGRFFDAQEAYSYGMVNKVIPNDANVVEAALEYARIITKNSPDAVMLTKQGLLLALERDSITTATKEWLETDEADAWRKGENMTIGLRAFATKQKPQYQNPAPIVKKNSSRL</sequence>
<dbReference type="GO" id="GO:0003824">
    <property type="term" value="F:catalytic activity"/>
    <property type="evidence" value="ECO:0007669"/>
    <property type="project" value="InterPro"/>
</dbReference>
<organism evidence="4">
    <name type="scientific">Absidia glauca</name>
    <name type="common">Pin mould</name>
    <dbReference type="NCBI Taxonomy" id="4829"/>
    <lineage>
        <taxon>Eukaryota</taxon>
        <taxon>Fungi</taxon>
        <taxon>Fungi incertae sedis</taxon>
        <taxon>Mucoromycota</taxon>
        <taxon>Mucoromycotina</taxon>
        <taxon>Mucoromycetes</taxon>
        <taxon>Mucorales</taxon>
        <taxon>Cunninghamellaceae</taxon>
        <taxon>Absidia</taxon>
    </lineage>
</organism>
<evidence type="ECO:0000256" key="1">
    <source>
        <dbReference type="ARBA" id="ARBA00005254"/>
    </source>
</evidence>
<evidence type="ECO:0000313" key="4">
    <source>
        <dbReference type="EMBL" id="SAM01986.1"/>
    </source>
</evidence>
<name>A0A168P984_ABSGL</name>
<dbReference type="AlphaFoldDB" id="A0A168P984"/>
<evidence type="ECO:0000256" key="2">
    <source>
        <dbReference type="RuleBase" id="RU003707"/>
    </source>
</evidence>
<dbReference type="InParanoid" id="A0A168P984"/>
<dbReference type="SUPFAM" id="SSF52096">
    <property type="entry name" value="ClpP/crotonase"/>
    <property type="match status" value="1"/>
</dbReference>
<dbReference type="GO" id="GO:0006635">
    <property type="term" value="P:fatty acid beta-oxidation"/>
    <property type="evidence" value="ECO:0007669"/>
    <property type="project" value="TreeGrafter"/>
</dbReference>
<protein>
    <recommendedName>
        <fullName evidence="6">Enoyl-CoA hydratase</fullName>
    </recommendedName>
</protein>
<dbReference type="PROSITE" id="PS00166">
    <property type="entry name" value="ENOYL_COA_HYDRATASE"/>
    <property type="match status" value="1"/>
</dbReference>
<feature type="region of interest" description="Disordered" evidence="3">
    <location>
        <begin position="83"/>
        <end position="106"/>
    </location>
</feature>
<dbReference type="GO" id="GO:0005739">
    <property type="term" value="C:mitochondrion"/>
    <property type="evidence" value="ECO:0007669"/>
    <property type="project" value="TreeGrafter"/>
</dbReference>
<dbReference type="InterPro" id="IPR018376">
    <property type="entry name" value="Enoyl-CoA_hyd/isom_CS"/>
</dbReference>
<proteinExistence type="inferred from homology"/>
<evidence type="ECO:0000256" key="3">
    <source>
        <dbReference type="SAM" id="MobiDB-lite"/>
    </source>
</evidence>
<dbReference type="STRING" id="4829.A0A168P984"/>
<evidence type="ECO:0000313" key="5">
    <source>
        <dbReference type="Proteomes" id="UP000078561"/>
    </source>
</evidence>
<dbReference type="Pfam" id="PF00378">
    <property type="entry name" value="ECH_1"/>
    <property type="match status" value="1"/>
</dbReference>
<dbReference type="PANTHER" id="PTHR11941:SF158">
    <property type="entry name" value="ENOYL-COA HYDRATASE (AFU_ORTHOLOGUE AFUA_2G10650)"/>
    <property type="match status" value="1"/>
</dbReference>
<evidence type="ECO:0008006" key="6">
    <source>
        <dbReference type="Google" id="ProtNLM"/>
    </source>
</evidence>